<keyword evidence="9" id="KW-1185">Reference proteome</keyword>
<protein>
    <submittedName>
        <fullName evidence="8">FAD-dependent oxidoreductase</fullName>
    </submittedName>
</protein>
<dbReference type="SMART" id="SM00450">
    <property type="entry name" value="RHOD"/>
    <property type="match status" value="1"/>
</dbReference>
<evidence type="ECO:0000256" key="1">
    <source>
        <dbReference type="ARBA" id="ARBA00001974"/>
    </source>
</evidence>
<dbReference type="PRINTS" id="PR00368">
    <property type="entry name" value="FADPNR"/>
</dbReference>
<dbReference type="Gene3D" id="3.40.250.10">
    <property type="entry name" value="Rhodanese-like domain"/>
    <property type="match status" value="1"/>
</dbReference>
<dbReference type="RefSeq" id="WP_277859284.1">
    <property type="nucleotide sequence ID" value="NZ_JARRAG010000001.1"/>
</dbReference>
<evidence type="ECO:0000313" key="8">
    <source>
        <dbReference type="EMBL" id="MDG3002925.1"/>
    </source>
</evidence>
<dbReference type="EMBL" id="JARRAG010000001">
    <property type="protein sequence ID" value="MDG3002925.1"/>
    <property type="molecule type" value="Genomic_DNA"/>
</dbReference>
<dbReference type="Pfam" id="PF02852">
    <property type="entry name" value="Pyr_redox_dim"/>
    <property type="match status" value="1"/>
</dbReference>
<evidence type="ECO:0000256" key="4">
    <source>
        <dbReference type="ARBA" id="ARBA00022827"/>
    </source>
</evidence>
<comment type="cofactor">
    <cofactor evidence="1">
        <name>FAD</name>
        <dbReference type="ChEBI" id="CHEBI:57692"/>
    </cofactor>
</comment>
<dbReference type="InterPro" id="IPR050260">
    <property type="entry name" value="FAD-bd_OxRdtase"/>
</dbReference>
<dbReference type="InterPro" id="IPR036873">
    <property type="entry name" value="Rhodanese-like_dom_sf"/>
</dbReference>
<evidence type="ECO:0000256" key="5">
    <source>
        <dbReference type="ARBA" id="ARBA00023002"/>
    </source>
</evidence>
<feature type="domain" description="Rhodanese" evidence="7">
    <location>
        <begin position="463"/>
        <end position="550"/>
    </location>
</feature>
<keyword evidence="5" id="KW-0560">Oxidoreductase</keyword>
<dbReference type="Pfam" id="PF07992">
    <property type="entry name" value="Pyr_redox_2"/>
    <property type="match status" value="1"/>
</dbReference>
<dbReference type="SUPFAM" id="SSF51905">
    <property type="entry name" value="FAD/NAD(P)-binding domain"/>
    <property type="match status" value="1"/>
</dbReference>
<evidence type="ECO:0000256" key="2">
    <source>
        <dbReference type="ARBA" id="ARBA00009130"/>
    </source>
</evidence>
<organism evidence="8 9">
    <name type="scientific">Paludisphaera mucosa</name>
    <dbReference type="NCBI Taxonomy" id="3030827"/>
    <lineage>
        <taxon>Bacteria</taxon>
        <taxon>Pseudomonadati</taxon>
        <taxon>Planctomycetota</taxon>
        <taxon>Planctomycetia</taxon>
        <taxon>Isosphaerales</taxon>
        <taxon>Isosphaeraceae</taxon>
        <taxon>Paludisphaera</taxon>
    </lineage>
</organism>
<dbReference type="InterPro" id="IPR036188">
    <property type="entry name" value="FAD/NAD-bd_sf"/>
</dbReference>
<dbReference type="PANTHER" id="PTHR43429:SF1">
    <property type="entry name" value="NAD(P)H SULFUR OXIDOREDUCTASE (COA-DEPENDENT)"/>
    <property type="match status" value="1"/>
</dbReference>
<dbReference type="SUPFAM" id="SSF52821">
    <property type="entry name" value="Rhodanese/Cell cycle control phosphatase"/>
    <property type="match status" value="1"/>
</dbReference>
<gene>
    <name evidence="8" type="ORF">PZE19_04040</name>
</gene>
<comment type="caution">
    <text evidence="8">The sequence shown here is derived from an EMBL/GenBank/DDBJ whole genome shotgun (WGS) entry which is preliminary data.</text>
</comment>
<dbReference type="InterPro" id="IPR001763">
    <property type="entry name" value="Rhodanese-like_dom"/>
</dbReference>
<keyword evidence="6" id="KW-0676">Redox-active center</keyword>
<evidence type="ECO:0000259" key="7">
    <source>
        <dbReference type="PROSITE" id="PS50206"/>
    </source>
</evidence>
<dbReference type="InterPro" id="IPR023753">
    <property type="entry name" value="FAD/NAD-binding_dom"/>
</dbReference>
<dbReference type="PROSITE" id="PS50206">
    <property type="entry name" value="RHODANESE_3"/>
    <property type="match status" value="1"/>
</dbReference>
<comment type="similarity">
    <text evidence="2">Belongs to the class-III pyridine nucleotide-disulfide oxidoreductase family.</text>
</comment>
<evidence type="ECO:0000256" key="6">
    <source>
        <dbReference type="ARBA" id="ARBA00023284"/>
    </source>
</evidence>
<proteinExistence type="inferred from homology"/>
<name>A0ABT6F5S9_9BACT</name>
<reference evidence="8 9" key="1">
    <citation type="submission" date="2023-03" db="EMBL/GenBank/DDBJ databases">
        <title>Paludisphaera mucosa sp. nov. a novel planctomycete from northern fen.</title>
        <authorList>
            <person name="Ivanova A."/>
        </authorList>
    </citation>
    <scope>NUCLEOTIDE SEQUENCE [LARGE SCALE GENOMIC DNA]</scope>
    <source>
        <strain evidence="8 9">Pla2</strain>
    </source>
</reference>
<keyword evidence="3" id="KW-0285">Flavoprotein</keyword>
<dbReference type="InterPro" id="IPR004099">
    <property type="entry name" value="Pyr_nucl-diS_OxRdtase_dimer"/>
</dbReference>
<dbReference type="PANTHER" id="PTHR43429">
    <property type="entry name" value="PYRIDINE NUCLEOTIDE-DISULFIDE OXIDOREDUCTASE DOMAIN-CONTAINING"/>
    <property type="match status" value="1"/>
</dbReference>
<evidence type="ECO:0000256" key="3">
    <source>
        <dbReference type="ARBA" id="ARBA00022630"/>
    </source>
</evidence>
<evidence type="ECO:0000313" key="9">
    <source>
        <dbReference type="Proteomes" id="UP001216907"/>
    </source>
</evidence>
<dbReference type="Gene3D" id="3.50.50.60">
    <property type="entry name" value="FAD/NAD(P)-binding domain"/>
    <property type="match status" value="2"/>
</dbReference>
<accession>A0ABT6F5S9</accession>
<sequence>MKVVIVGGVAGGASTAARARRLSESAEIIMFERGPDVSFANCGLPYYIGGEIQEREKLLVTKPSLLNKRYRIDVRTRTEIVAIDRRAKQVRARNLGDGVEYLESYDFLVLAPGAAPWKPPIEGVDLPGVFTLRNLEDVDRIKDFVDRGVEHAVIVGAGFIGVELAENFLRRKLRTTIVELQDQVIPVVDREMTTPIAEALRSRGATLLLRESVEAMRKSADGLTLNLKSGRTLDAGLVVLGVGVRPENQLAVAAGLEIGPRGGIRVDDGMQTSDPSIYAVGDAVETRDFLTGGRTQVPLAGPANRQGRIAADNIFGRESRYRGTQSTAIVGFFDHTLATTGLTEKVLVRDRTPFFKVYVHANHHAGYYPGAKPLSIKLLADPLTGKVLGAQAVGSEGVANRINVLAAAIQAEMTIRDLAEVELAYAPQFGSAKDPVNMAGFVASNAADGLCPQVHVDQWEGELGKRAALIDVRTPQEFAAGAIPGAVNVPIDELRERLDEIPRDRPVVAYCQVGMRGYMAVLILRDAGLDAYNLGGGYKTYRLHHPASDEHA</sequence>
<dbReference type="InterPro" id="IPR016156">
    <property type="entry name" value="FAD/NAD-linked_Rdtase_dimer_sf"/>
</dbReference>
<dbReference type="Proteomes" id="UP001216907">
    <property type="component" value="Unassembled WGS sequence"/>
</dbReference>
<dbReference type="SUPFAM" id="SSF55424">
    <property type="entry name" value="FAD/NAD-linked reductases, dimerisation (C-terminal) domain"/>
    <property type="match status" value="1"/>
</dbReference>
<dbReference type="PRINTS" id="PR00411">
    <property type="entry name" value="PNDRDTASEI"/>
</dbReference>
<keyword evidence="4" id="KW-0274">FAD</keyword>
<dbReference type="Pfam" id="PF00581">
    <property type="entry name" value="Rhodanese"/>
    <property type="match status" value="1"/>
</dbReference>